<accession>A0ABP1A918</accession>
<sequence length="95" mass="10401">MKLLTQLSETGCIEHCECKVRAQLRTLSGNKMSVLDGAGKHVGVEFSGSKITGNEYVCYLQDGDGHMIGTPHQYGTRKSISIAEFYAEAGELKFE</sequence>
<organism evidence="1 2">
    <name type="scientific">Sphagnum jensenii</name>
    <dbReference type="NCBI Taxonomy" id="128206"/>
    <lineage>
        <taxon>Eukaryota</taxon>
        <taxon>Viridiplantae</taxon>
        <taxon>Streptophyta</taxon>
        <taxon>Embryophyta</taxon>
        <taxon>Bryophyta</taxon>
        <taxon>Sphagnophytina</taxon>
        <taxon>Sphagnopsida</taxon>
        <taxon>Sphagnales</taxon>
        <taxon>Sphagnaceae</taxon>
        <taxon>Sphagnum</taxon>
    </lineage>
</organism>
<protein>
    <submittedName>
        <fullName evidence="1">Uncharacterized protein</fullName>
    </submittedName>
</protein>
<keyword evidence="2" id="KW-1185">Reference proteome</keyword>
<evidence type="ECO:0000313" key="2">
    <source>
        <dbReference type="Proteomes" id="UP001497522"/>
    </source>
</evidence>
<proteinExistence type="predicted"/>
<evidence type="ECO:0000313" key="1">
    <source>
        <dbReference type="EMBL" id="CAK9859029.1"/>
    </source>
</evidence>
<gene>
    <name evidence="1" type="ORF">CSSPJE1EN2_LOCUS2024</name>
</gene>
<name>A0ABP1A918_9BRYO</name>
<dbReference type="Proteomes" id="UP001497522">
    <property type="component" value="Chromosome 10"/>
</dbReference>
<reference evidence="1" key="1">
    <citation type="submission" date="2024-03" db="EMBL/GenBank/DDBJ databases">
        <authorList>
            <consortium name="ELIXIR-Norway"/>
            <consortium name="Elixir Norway"/>
        </authorList>
    </citation>
    <scope>NUCLEOTIDE SEQUENCE</scope>
</reference>
<dbReference type="EMBL" id="OZ023711">
    <property type="protein sequence ID" value="CAK9859029.1"/>
    <property type="molecule type" value="Genomic_DNA"/>
</dbReference>